<dbReference type="PANTHER" id="PTHR43298">
    <property type="entry name" value="MULTIDRUG RESISTANCE PROTEIN NORM-RELATED"/>
    <property type="match status" value="1"/>
</dbReference>
<name>A0A0S8GBD9_UNCT6</name>
<gene>
    <name evidence="3" type="ORF">AMJ82_05545</name>
</gene>
<dbReference type="Pfam" id="PF01554">
    <property type="entry name" value="MatE"/>
    <property type="match status" value="1"/>
</dbReference>
<evidence type="ECO:0000313" key="3">
    <source>
        <dbReference type="EMBL" id="KPK69419.1"/>
    </source>
</evidence>
<protein>
    <recommendedName>
        <fullName evidence="5">MATE family efflux transporter</fullName>
    </recommendedName>
</protein>
<sequence>TLVGQNMGARKLDRAERSAWIAAGSYVAAMVVVGAIFWIFADRLVALVNNDPGIVGIGSQYIRINSVCYPVLALGVVLSRAFGGAGDTLSPMMITALVLLGLQIPLALVLPAFGGLGTTGVWLAVAASVVAHGAITAVWFKIGRWKHMEV</sequence>
<feature type="transmembrane region" description="Helical" evidence="2">
    <location>
        <begin position="61"/>
        <end position="82"/>
    </location>
</feature>
<organism evidence="3 4">
    <name type="scientific">candidate division TA06 bacterium SM23_40</name>
    <dbReference type="NCBI Taxonomy" id="1703774"/>
    <lineage>
        <taxon>Bacteria</taxon>
        <taxon>Bacteria division TA06</taxon>
    </lineage>
</organism>
<comment type="caution">
    <text evidence="3">The sequence shown here is derived from an EMBL/GenBank/DDBJ whole genome shotgun (WGS) entry which is preliminary data.</text>
</comment>
<evidence type="ECO:0008006" key="5">
    <source>
        <dbReference type="Google" id="ProtNLM"/>
    </source>
</evidence>
<proteinExistence type="predicted"/>
<feature type="transmembrane region" description="Helical" evidence="2">
    <location>
        <begin position="94"/>
        <end position="114"/>
    </location>
</feature>
<keyword evidence="2" id="KW-0472">Membrane</keyword>
<feature type="non-terminal residue" evidence="3">
    <location>
        <position position="1"/>
    </location>
</feature>
<dbReference type="GO" id="GO:0015297">
    <property type="term" value="F:antiporter activity"/>
    <property type="evidence" value="ECO:0007669"/>
    <property type="project" value="InterPro"/>
</dbReference>
<dbReference type="Proteomes" id="UP000051717">
    <property type="component" value="Unassembled WGS sequence"/>
</dbReference>
<evidence type="ECO:0000256" key="2">
    <source>
        <dbReference type="SAM" id="Phobius"/>
    </source>
</evidence>
<dbReference type="GO" id="GO:0042910">
    <property type="term" value="F:xenobiotic transmembrane transporter activity"/>
    <property type="evidence" value="ECO:0007669"/>
    <property type="project" value="InterPro"/>
</dbReference>
<dbReference type="EMBL" id="LJUI01000036">
    <property type="protein sequence ID" value="KPK69419.1"/>
    <property type="molecule type" value="Genomic_DNA"/>
</dbReference>
<reference evidence="3 4" key="1">
    <citation type="journal article" date="2015" name="Microbiome">
        <title>Genomic resolution of linkages in carbon, nitrogen, and sulfur cycling among widespread estuary sediment bacteria.</title>
        <authorList>
            <person name="Baker B.J."/>
            <person name="Lazar C.S."/>
            <person name="Teske A.P."/>
            <person name="Dick G.J."/>
        </authorList>
    </citation>
    <scope>NUCLEOTIDE SEQUENCE [LARGE SCALE GENOMIC DNA]</scope>
    <source>
        <strain evidence="3">SM23_40</strain>
    </source>
</reference>
<keyword evidence="2" id="KW-0812">Transmembrane</keyword>
<feature type="transmembrane region" description="Helical" evidence="2">
    <location>
        <begin position="120"/>
        <end position="140"/>
    </location>
</feature>
<dbReference type="AlphaFoldDB" id="A0A0S8GBD9"/>
<keyword evidence="2" id="KW-1133">Transmembrane helix</keyword>
<evidence type="ECO:0000256" key="1">
    <source>
        <dbReference type="ARBA" id="ARBA00022448"/>
    </source>
</evidence>
<dbReference type="InterPro" id="IPR002528">
    <property type="entry name" value="MATE_fam"/>
</dbReference>
<feature type="transmembrane region" description="Helical" evidence="2">
    <location>
        <begin position="20"/>
        <end position="41"/>
    </location>
</feature>
<dbReference type="GO" id="GO:0005886">
    <property type="term" value="C:plasma membrane"/>
    <property type="evidence" value="ECO:0007669"/>
    <property type="project" value="TreeGrafter"/>
</dbReference>
<keyword evidence="1" id="KW-0813">Transport</keyword>
<accession>A0A0S8GBD9</accession>
<dbReference type="PANTHER" id="PTHR43298:SF2">
    <property type="entry name" value="FMN_FAD EXPORTER YEEO-RELATED"/>
    <property type="match status" value="1"/>
</dbReference>
<evidence type="ECO:0000313" key="4">
    <source>
        <dbReference type="Proteomes" id="UP000051717"/>
    </source>
</evidence>
<dbReference type="InterPro" id="IPR050222">
    <property type="entry name" value="MATE_MdtK"/>
</dbReference>